<sequence>MSEPVPPAQDLTTSRPHVSFRLSNLSPPLRRVLQKSSGTSVVAGTVVLQLCVPCFRLFHDVRSQPALPLEATRRGPGNSGSGPIQRREASRPDFFNLSNDASISRRRRCTFHFYHRRHPAHTSYGPVSTPAMPICSENTIVPSA</sequence>
<comment type="caution">
    <text evidence="2">The sequence shown here is derived from an EMBL/GenBank/DDBJ whole genome shotgun (WGS) entry which is preliminary data.</text>
</comment>
<name>A0AAN6ZHW4_9PEZI</name>
<protein>
    <submittedName>
        <fullName evidence="2">Uncharacterized protein</fullName>
    </submittedName>
</protein>
<organism evidence="2 3">
    <name type="scientific">Trichocladium antarcticum</name>
    <dbReference type="NCBI Taxonomy" id="1450529"/>
    <lineage>
        <taxon>Eukaryota</taxon>
        <taxon>Fungi</taxon>
        <taxon>Dikarya</taxon>
        <taxon>Ascomycota</taxon>
        <taxon>Pezizomycotina</taxon>
        <taxon>Sordariomycetes</taxon>
        <taxon>Sordariomycetidae</taxon>
        <taxon>Sordariales</taxon>
        <taxon>Chaetomiaceae</taxon>
        <taxon>Trichocladium</taxon>
    </lineage>
</organism>
<reference evidence="2" key="1">
    <citation type="journal article" date="2023" name="Mol. Phylogenet. Evol.">
        <title>Genome-scale phylogeny and comparative genomics of the fungal order Sordariales.</title>
        <authorList>
            <person name="Hensen N."/>
            <person name="Bonometti L."/>
            <person name="Westerberg I."/>
            <person name="Brannstrom I.O."/>
            <person name="Guillou S."/>
            <person name="Cros-Aarteil S."/>
            <person name="Calhoun S."/>
            <person name="Haridas S."/>
            <person name="Kuo A."/>
            <person name="Mondo S."/>
            <person name="Pangilinan J."/>
            <person name="Riley R."/>
            <person name="LaButti K."/>
            <person name="Andreopoulos B."/>
            <person name="Lipzen A."/>
            <person name="Chen C."/>
            <person name="Yan M."/>
            <person name="Daum C."/>
            <person name="Ng V."/>
            <person name="Clum A."/>
            <person name="Steindorff A."/>
            <person name="Ohm R.A."/>
            <person name="Martin F."/>
            <person name="Silar P."/>
            <person name="Natvig D.O."/>
            <person name="Lalanne C."/>
            <person name="Gautier V."/>
            <person name="Ament-Velasquez S.L."/>
            <person name="Kruys A."/>
            <person name="Hutchinson M.I."/>
            <person name="Powell A.J."/>
            <person name="Barry K."/>
            <person name="Miller A.N."/>
            <person name="Grigoriev I.V."/>
            <person name="Debuchy R."/>
            <person name="Gladieux P."/>
            <person name="Hiltunen Thoren M."/>
            <person name="Johannesson H."/>
        </authorList>
    </citation>
    <scope>NUCLEOTIDE SEQUENCE</scope>
    <source>
        <strain evidence="2">CBS 123565</strain>
    </source>
</reference>
<proteinExistence type="predicted"/>
<gene>
    <name evidence="2" type="ORF">BT67DRAFT_131934</name>
</gene>
<dbReference type="AlphaFoldDB" id="A0AAN6ZHW4"/>
<dbReference type="EMBL" id="MU853402">
    <property type="protein sequence ID" value="KAK4138096.1"/>
    <property type="molecule type" value="Genomic_DNA"/>
</dbReference>
<evidence type="ECO:0000313" key="2">
    <source>
        <dbReference type="EMBL" id="KAK4138096.1"/>
    </source>
</evidence>
<keyword evidence="3" id="KW-1185">Reference proteome</keyword>
<evidence type="ECO:0000256" key="1">
    <source>
        <dbReference type="SAM" id="MobiDB-lite"/>
    </source>
</evidence>
<evidence type="ECO:0000313" key="3">
    <source>
        <dbReference type="Proteomes" id="UP001304895"/>
    </source>
</evidence>
<reference evidence="2" key="2">
    <citation type="submission" date="2023-05" db="EMBL/GenBank/DDBJ databases">
        <authorList>
            <consortium name="Lawrence Berkeley National Laboratory"/>
            <person name="Steindorff A."/>
            <person name="Hensen N."/>
            <person name="Bonometti L."/>
            <person name="Westerberg I."/>
            <person name="Brannstrom I.O."/>
            <person name="Guillou S."/>
            <person name="Cros-Aarteil S."/>
            <person name="Calhoun S."/>
            <person name="Haridas S."/>
            <person name="Kuo A."/>
            <person name="Mondo S."/>
            <person name="Pangilinan J."/>
            <person name="Riley R."/>
            <person name="Labutti K."/>
            <person name="Andreopoulos B."/>
            <person name="Lipzen A."/>
            <person name="Chen C."/>
            <person name="Yanf M."/>
            <person name="Daum C."/>
            <person name="Ng V."/>
            <person name="Clum A."/>
            <person name="Ohm R."/>
            <person name="Martin F."/>
            <person name="Silar P."/>
            <person name="Natvig D."/>
            <person name="Lalanne C."/>
            <person name="Gautier V."/>
            <person name="Ament-Velasquez S.L."/>
            <person name="Kruys A."/>
            <person name="Hutchinson M.I."/>
            <person name="Powell A.J."/>
            <person name="Barry K."/>
            <person name="Miller A.N."/>
            <person name="Grigoriev I.V."/>
            <person name="Debuchy R."/>
            <person name="Gladieux P."/>
            <person name="Thoren M.H."/>
            <person name="Johannesson H."/>
        </authorList>
    </citation>
    <scope>NUCLEOTIDE SEQUENCE</scope>
    <source>
        <strain evidence="2">CBS 123565</strain>
    </source>
</reference>
<feature type="region of interest" description="Disordered" evidence="1">
    <location>
        <begin position="66"/>
        <end position="96"/>
    </location>
</feature>
<accession>A0AAN6ZHW4</accession>
<dbReference type="Proteomes" id="UP001304895">
    <property type="component" value="Unassembled WGS sequence"/>
</dbReference>